<reference evidence="9 10" key="1">
    <citation type="submission" date="2018-04" db="EMBL/GenBank/DDBJ databases">
        <title>Genomic Encyclopedia of Archaeal and Bacterial Type Strains, Phase II (KMG-II): from individual species to whole genera.</title>
        <authorList>
            <person name="Goeker M."/>
        </authorList>
    </citation>
    <scope>NUCLEOTIDE SEQUENCE [LARGE SCALE GENOMIC DNA]</scope>
    <source>
        <strain evidence="9 10">DSM 29955</strain>
    </source>
</reference>
<dbReference type="InterPro" id="IPR022837">
    <property type="entry name" value="MsrQ-like"/>
</dbReference>
<evidence type="ECO:0000256" key="3">
    <source>
        <dbReference type="ARBA" id="ARBA00022692"/>
    </source>
</evidence>
<dbReference type="Proteomes" id="UP000244523">
    <property type="component" value="Unassembled WGS sequence"/>
</dbReference>
<name>A0A2T6KAP4_9RHOB</name>
<keyword evidence="4 7" id="KW-1133">Transmembrane helix</keyword>
<evidence type="ECO:0000256" key="7">
    <source>
        <dbReference type="SAM" id="Phobius"/>
    </source>
</evidence>
<dbReference type="GO" id="GO:0016679">
    <property type="term" value="F:oxidoreductase activity, acting on diphenols and related substances as donors"/>
    <property type="evidence" value="ECO:0007669"/>
    <property type="project" value="TreeGrafter"/>
</dbReference>
<organism evidence="9 10">
    <name type="scientific">Yoonia sediminilitoris</name>
    <dbReference type="NCBI Taxonomy" id="1286148"/>
    <lineage>
        <taxon>Bacteria</taxon>
        <taxon>Pseudomonadati</taxon>
        <taxon>Pseudomonadota</taxon>
        <taxon>Alphaproteobacteria</taxon>
        <taxon>Rhodobacterales</taxon>
        <taxon>Paracoccaceae</taxon>
        <taxon>Yoonia</taxon>
    </lineage>
</organism>
<dbReference type="PANTHER" id="PTHR36964">
    <property type="entry name" value="PROTEIN-METHIONINE-SULFOXIDE REDUCTASE HEME-BINDING SUBUNIT MSRQ"/>
    <property type="match status" value="1"/>
</dbReference>
<accession>A0A2T6KAP4</accession>
<feature type="transmembrane region" description="Helical" evidence="7">
    <location>
        <begin position="165"/>
        <end position="181"/>
    </location>
</feature>
<comment type="caution">
    <text evidence="9">The sequence shown here is derived from an EMBL/GenBank/DDBJ whole genome shotgun (WGS) entry which is preliminary data.</text>
</comment>
<dbReference type="GO" id="GO:0020037">
    <property type="term" value="F:heme binding"/>
    <property type="evidence" value="ECO:0007669"/>
    <property type="project" value="TreeGrafter"/>
</dbReference>
<evidence type="ECO:0000256" key="1">
    <source>
        <dbReference type="ARBA" id="ARBA00004141"/>
    </source>
</evidence>
<feature type="transmembrane region" description="Helical" evidence="7">
    <location>
        <begin position="187"/>
        <end position="210"/>
    </location>
</feature>
<evidence type="ECO:0000259" key="8">
    <source>
        <dbReference type="Pfam" id="PF01794"/>
    </source>
</evidence>
<evidence type="ECO:0000256" key="6">
    <source>
        <dbReference type="ARBA" id="ARBA00023136"/>
    </source>
</evidence>
<feature type="transmembrane region" description="Helical" evidence="7">
    <location>
        <begin position="129"/>
        <end position="153"/>
    </location>
</feature>
<keyword evidence="10" id="KW-1185">Reference proteome</keyword>
<evidence type="ECO:0000256" key="4">
    <source>
        <dbReference type="ARBA" id="ARBA00022989"/>
    </source>
</evidence>
<evidence type="ECO:0000313" key="10">
    <source>
        <dbReference type="Proteomes" id="UP000244523"/>
    </source>
</evidence>
<comment type="subcellular location">
    <subcellularLocation>
        <location evidence="1">Membrane</location>
        <topology evidence="1">Multi-pass membrane protein</topology>
    </subcellularLocation>
</comment>
<feature type="transmembrane region" description="Helical" evidence="7">
    <location>
        <begin position="27"/>
        <end position="45"/>
    </location>
</feature>
<feature type="transmembrane region" description="Helical" evidence="7">
    <location>
        <begin position="96"/>
        <end position="114"/>
    </location>
</feature>
<feature type="transmembrane region" description="Helical" evidence="7">
    <location>
        <begin position="65"/>
        <end position="84"/>
    </location>
</feature>
<dbReference type="GO" id="GO:0010181">
    <property type="term" value="F:FMN binding"/>
    <property type="evidence" value="ECO:0007669"/>
    <property type="project" value="TreeGrafter"/>
</dbReference>
<dbReference type="GO" id="GO:0005886">
    <property type="term" value="C:plasma membrane"/>
    <property type="evidence" value="ECO:0007669"/>
    <property type="project" value="TreeGrafter"/>
</dbReference>
<keyword evidence="5" id="KW-0408">Iron</keyword>
<protein>
    <submittedName>
        <fullName evidence="9">Sulfoxide reductase heme-binding subunit YedZ</fullName>
    </submittedName>
</protein>
<evidence type="ECO:0000256" key="5">
    <source>
        <dbReference type="ARBA" id="ARBA00023004"/>
    </source>
</evidence>
<keyword evidence="3 7" id="KW-0812">Transmembrane</keyword>
<dbReference type="PANTHER" id="PTHR36964:SF1">
    <property type="entry name" value="PROTEIN-METHIONINE-SULFOXIDE REDUCTASE HEME-BINDING SUBUNIT MSRQ"/>
    <property type="match status" value="1"/>
</dbReference>
<keyword evidence="6 7" id="KW-0472">Membrane</keyword>
<evidence type="ECO:0000256" key="2">
    <source>
        <dbReference type="ARBA" id="ARBA00022448"/>
    </source>
</evidence>
<dbReference type="AlphaFoldDB" id="A0A2T6KAP4"/>
<proteinExistence type="predicted"/>
<dbReference type="EMBL" id="QBUD01000012">
    <property type="protein sequence ID" value="PUB11858.1"/>
    <property type="molecule type" value="Genomic_DNA"/>
</dbReference>
<dbReference type="InterPro" id="IPR013130">
    <property type="entry name" value="Fe3_Rdtase_TM_dom"/>
</dbReference>
<gene>
    <name evidence="9" type="ORF">C8N45_112101</name>
</gene>
<sequence length="217" mass="25071">MARAYNLNIHISLGPDMQRFFEATSPYLTWAVLASLGVMMTFTALTSDDPRVFHQLVHPSGETSARLLIVLMMATPLAMLLKGWRGPQWLKRNRRYLGVASFGYALLHTIFYLLDKASLTTVVDELPRLYIWTGWIAFIIFVPLALTSMDYFVRKMGTWWKWLQRWTYAAAVLTLVHWAALNDWDGAAPALVHFGPLIALEAYRVWYWYLRPRPVMA</sequence>
<evidence type="ECO:0000313" key="9">
    <source>
        <dbReference type="EMBL" id="PUB11858.1"/>
    </source>
</evidence>
<keyword evidence="2" id="KW-0813">Transport</keyword>
<dbReference type="Pfam" id="PF01794">
    <property type="entry name" value="Ferric_reduct"/>
    <property type="match status" value="1"/>
</dbReference>
<feature type="domain" description="Ferric oxidoreductase" evidence="8">
    <location>
        <begin position="65"/>
        <end position="174"/>
    </location>
</feature>